<dbReference type="Proteomes" id="UP000780801">
    <property type="component" value="Unassembled WGS sequence"/>
</dbReference>
<reference evidence="1" key="1">
    <citation type="journal article" date="2020" name="Fungal Divers.">
        <title>Resolving the Mortierellaceae phylogeny through synthesis of multi-gene phylogenetics and phylogenomics.</title>
        <authorList>
            <person name="Vandepol N."/>
            <person name="Liber J."/>
            <person name="Desiro A."/>
            <person name="Na H."/>
            <person name="Kennedy M."/>
            <person name="Barry K."/>
            <person name="Grigoriev I.V."/>
            <person name="Miller A.N."/>
            <person name="O'Donnell K."/>
            <person name="Stajich J.E."/>
            <person name="Bonito G."/>
        </authorList>
    </citation>
    <scope>NUCLEOTIDE SEQUENCE</scope>
    <source>
        <strain evidence="1">KOD1015</strain>
    </source>
</reference>
<protein>
    <submittedName>
        <fullName evidence="1">Uncharacterized protein</fullName>
    </submittedName>
</protein>
<proteinExistence type="predicted"/>
<feature type="non-terminal residue" evidence="1">
    <location>
        <position position="53"/>
    </location>
</feature>
<evidence type="ECO:0000313" key="1">
    <source>
        <dbReference type="EMBL" id="KAF9578476.1"/>
    </source>
</evidence>
<comment type="caution">
    <text evidence="1">The sequence shown here is derived from an EMBL/GenBank/DDBJ whole genome shotgun (WGS) entry which is preliminary data.</text>
</comment>
<dbReference type="EMBL" id="JAABOA010003614">
    <property type="protein sequence ID" value="KAF9578476.1"/>
    <property type="molecule type" value="Genomic_DNA"/>
</dbReference>
<name>A0A9P6FNT4_9FUNG</name>
<keyword evidence="2" id="KW-1185">Reference proteome</keyword>
<sequence>MDRGRREDYSSQRCSAGRINVSDNNFDSIFPKDYVEFIDRLKNARKLSADDED</sequence>
<evidence type="ECO:0000313" key="2">
    <source>
        <dbReference type="Proteomes" id="UP000780801"/>
    </source>
</evidence>
<accession>A0A9P6FNT4</accession>
<dbReference type="OrthoDB" id="2393007at2759"/>
<gene>
    <name evidence="1" type="ORF">BGW38_005699</name>
</gene>
<organism evidence="1 2">
    <name type="scientific">Lunasporangiospora selenospora</name>
    <dbReference type="NCBI Taxonomy" id="979761"/>
    <lineage>
        <taxon>Eukaryota</taxon>
        <taxon>Fungi</taxon>
        <taxon>Fungi incertae sedis</taxon>
        <taxon>Mucoromycota</taxon>
        <taxon>Mortierellomycotina</taxon>
        <taxon>Mortierellomycetes</taxon>
        <taxon>Mortierellales</taxon>
        <taxon>Mortierellaceae</taxon>
        <taxon>Lunasporangiospora</taxon>
    </lineage>
</organism>
<dbReference type="AlphaFoldDB" id="A0A9P6FNT4"/>